<comment type="catalytic activity">
    <reaction evidence="1">
        <text>Hydrolyzes the link between N-acetylmuramoyl residues and L-amino acid residues in certain cell-wall glycopeptides.</text>
        <dbReference type="EC" id="3.5.1.28"/>
    </reaction>
</comment>
<dbReference type="InterPro" id="IPR051206">
    <property type="entry name" value="NAMLAA_amidase_2"/>
</dbReference>
<dbReference type="SMART" id="SM00644">
    <property type="entry name" value="Ami_2"/>
    <property type="match status" value="1"/>
</dbReference>
<dbReference type="GO" id="GO:0071555">
    <property type="term" value="P:cell wall organization"/>
    <property type="evidence" value="ECO:0007669"/>
    <property type="project" value="UniProtKB-KW"/>
</dbReference>
<name>A0AB72Z1R8_9BIFI</name>
<dbReference type="PANTHER" id="PTHR30417:SF1">
    <property type="entry name" value="N-ACETYLMURAMOYL-L-ALANINE AMIDASE AMID"/>
    <property type="match status" value="1"/>
</dbReference>
<dbReference type="PANTHER" id="PTHR30417">
    <property type="entry name" value="N-ACETYLMURAMOYL-L-ALANINE AMIDASE AMID"/>
    <property type="match status" value="1"/>
</dbReference>
<dbReference type="AlphaFoldDB" id="A0AB72Z1R8"/>
<organism evidence="6 7">
    <name type="scientific">Bifidobacterium dentium JCVIHMP022</name>
    <dbReference type="NCBI Taxonomy" id="553191"/>
    <lineage>
        <taxon>Bacteria</taxon>
        <taxon>Bacillati</taxon>
        <taxon>Actinomycetota</taxon>
        <taxon>Actinomycetes</taxon>
        <taxon>Bifidobacteriales</taxon>
        <taxon>Bifidobacteriaceae</taxon>
        <taxon>Bifidobacterium</taxon>
    </lineage>
</organism>
<evidence type="ECO:0000256" key="4">
    <source>
        <dbReference type="ARBA" id="ARBA00023316"/>
    </source>
</evidence>
<protein>
    <recommendedName>
        <fullName evidence="2">N-acetylmuramoyl-L-alanine amidase</fullName>
        <ecNumber evidence="2">3.5.1.28</ecNumber>
    </recommendedName>
</protein>
<dbReference type="InterPro" id="IPR002502">
    <property type="entry name" value="Amidase_domain"/>
</dbReference>
<evidence type="ECO:0000256" key="3">
    <source>
        <dbReference type="ARBA" id="ARBA00022801"/>
    </source>
</evidence>
<dbReference type="CDD" id="cd06583">
    <property type="entry name" value="PGRP"/>
    <property type="match status" value="1"/>
</dbReference>
<dbReference type="SUPFAM" id="SSF55846">
    <property type="entry name" value="N-acetylmuramoyl-L-alanine amidase-like"/>
    <property type="match status" value="1"/>
</dbReference>
<evidence type="ECO:0000313" key="6">
    <source>
        <dbReference type="EMBL" id="EFO78097.1"/>
    </source>
</evidence>
<reference evidence="6 7" key="1">
    <citation type="submission" date="2010-10" db="EMBL/GenBank/DDBJ databases">
        <authorList>
            <person name="Durkin A.S."/>
            <person name="Madupu R."/>
            <person name="Torralba M."/>
            <person name="Gillis M."/>
            <person name="Methe B."/>
            <person name="Sutton G."/>
            <person name="Nelson K.E."/>
        </authorList>
    </citation>
    <scope>NUCLEOTIDE SEQUENCE [LARGE SCALE GENOMIC DNA]</scope>
    <source>
        <strain evidence="6 7">JCVIHMP022</strain>
    </source>
</reference>
<keyword evidence="3" id="KW-0378">Hydrolase</keyword>
<keyword evidence="4" id="KW-0961">Cell wall biogenesis/degradation</keyword>
<evidence type="ECO:0000256" key="2">
    <source>
        <dbReference type="ARBA" id="ARBA00011901"/>
    </source>
</evidence>
<feature type="domain" description="N-acetylmuramoyl-L-alanine amidase" evidence="5">
    <location>
        <begin position="12"/>
        <end position="146"/>
    </location>
</feature>
<evidence type="ECO:0000259" key="5">
    <source>
        <dbReference type="SMART" id="SM00644"/>
    </source>
</evidence>
<sequence length="299" mass="32071">MTGASFAIWRDSPNHYSGRLGQSVDHITLHIMVGRLAGTDSCFQRSSFGAASHYGVGGDGAIYQWVDESNGSWADANWQSDCSGVTIEHEGGMAGVPVTDAEVESSAQLCADIARRYGWNSLNHDASGNRTGNVVLHREVPGTDHYGCPDRCTNALPVERIINRANEILGGDNMNAEDVWNFDQNGVKMRDRMQGTDAAANETRTELFRLSQWNKDTHASPLGNLVAEMPIQGGAKLGDRVAGIDSKTSQLVTQVSALSEAVKALASAQGADPDQIAKIVETAVKDKLAKLKITVTDSE</sequence>
<dbReference type="EMBL" id="AEHJ01000011">
    <property type="protein sequence ID" value="EFO78097.1"/>
    <property type="molecule type" value="Genomic_DNA"/>
</dbReference>
<dbReference type="Proteomes" id="UP000003457">
    <property type="component" value="Unassembled WGS sequence"/>
</dbReference>
<dbReference type="GO" id="GO:0009254">
    <property type="term" value="P:peptidoglycan turnover"/>
    <property type="evidence" value="ECO:0007669"/>
    <property type="project" value="TreeGrafter"/>
</dbReference>
<proteinExistence type="predicted"/>
<dbReference type="InterPro" id="IPR036505">
    <property type="entry name" value="Amidase/PGRP_sf"/>
</dbReference>
<dbReference type="GO" id="GO:0008745">
    <property type="term" value="F:N-acetylmuramoyl-L-alanine amidase activity"/>
    <property type="evidence" value="ECO:0007669"/>
    <property type="project" value="UniProtKB-EC"/>
</dbReference>
<dbReference type="EC" id="3.5.1.28" evidence="2"/>
<accession>A0AB72Z1R8</accession>
<dbReference type="RefSeq" id="WP_003842191.1">
    <property type="nucleotide sequence ID" value="NZ_AEHJ01000011.1"/>
</dbReference>
<dbReference type="Pfam" id="PF01510">
    <property type="entry name" value="Amidase_2"/>
    <property type="match status" value="1"/>
</dbReference>
<dbReference type="Gene3D" id="3.40.80.10">
    <property type="entry name" value="Peptidoglycan recognition protein-like"/>
    <property type="match status" value="1"/>
</dbReference>
<evidence type="ECO:0000256" key="1">
    <source>
        <dbReference type="ARBA" id="ARBA00001561"/>
    </source>
</evidence>
<dbReference type="GO" id="GO:0009253">
    <property type="term" value="P:peptidoglycan catabolic process"/>
    <property type="evidence" value="ECO:0007669"/>
    <property type="project" value="InterPro"/>
</dbReference>
<gene>
    <name evidence="6" type="ORF">HMPREF9003_0236</name>
</gene>
<evidence type="ECO:0000313" key="7">
    <source>
        <dbReference type="Proteomes" id="UP000003457"/>
    </source>
</evidence>
<comment type="caution">
    <text evidence="6">The sequence shown here is derived from an EMBL/GenBank/DDBJ whole genome shotgun (WGS) entry which is preliminary data.</text>
</comment>